<dbReference type="InterPro" id="IPR029045">
    <property type="entry name" value="ClpP/crotonase-like_dom_sf"/>
</dbReference>
<dbReference type="PANTHER" id="PTHR32060:SF30">
    <property type="entry name" value="CARBOXY-TERMINAL PROCESSING PROTEASE CTPA"/>
    <property type="match status" value="1"/>
</dbReference>
<dbReference type="GO" id="GO:0030288">
    <property type="term" value="C:outer membrane-bounded periplasmic space"/>
    <property type="evidence" value="ECO:0007669"/>
    <property type="project" value="TreeGrafter"/>
</dbReference>
<dbReference type="PANTHER" id="PTHR32060">
    <property type="entry name" value="TAIL-SPECIFIC PROTEASE"/>
    <property type="match status" value="1"/>
</dbReference>
<organism evidence="7 8">
    <name type="scientific">Botrimarina hoheduenensis</name>
    <dbReference type="NCBI Taxonomy" id="2528000"/>
    <lineage>
        <taxon>Bacteria</taxon>
        <taxon>Pseudomonadati</taxon>
        <taxon>Planctomycetota</taxon>
        <taxon>Planctomycetia</taxon>
        <taxon>Pirellulales</taxon>
        <taxon>Lacipirellulaceae</taxon>
        <taxon>Botrimarina</taxon>
    </lineage>
</organism>
<accession>A0A5C5W8H7</accession>
<evidence type="ECO:0000256" key="1">
    <source>
        <dbReference type="ARBA" id="ARBA00009179"/>
    </source>
</evidence>
<dbReference type="CDD" id="cd06782">
    <property type="entry name" value="cpPDZ_CPP-like"/>
    <property type="match status" value="1"/>
</dbReference>
<dbReference type="PROSITE" id="PS50106">
    <property type="entry name" value="PDZ"/>
    <property type="match status" value="1"/>
</dbReference>
<keyword evidence="4 5" id="KW-0720">Serine protease</keyword>
<protein>
    <submittedName>
        <fullName evidence="7">Putative CtpA-like serine protease</fullName>
        <ecNumber evidence="7">3.4.21.-</ecNumber>
    </submittedName>
</protein>
<dbReference type="GO" id="GO:0004175">
    <property type="term" value="F:endopeptidase activity"/>
    <property type="evidence" value="ECO:0007669"/>
    <property type="project" value="TreeGrafter"/>
</dbReference>
<evidence type="ECO:0000256" key="4">
    <source>
        <dbReference type="ARBA" id="ARBA00022825"/>
    </source>
</evidence>
<dbReference type="CDD" id="cd07560">
    <property type="entry name" value="Peptidase_S41_CPP"/>
    <property type="match status" value="1"/>
</dbReference>
<dbReference type="Pfam" id="PF17820">
    <property type="entry name" value="PDZ_6"/>
    <property type="match status" value="1"/>
</dbReference>
<sequence length="452" mass="48852">MSRRNLLLILASLAIGLVMASRVEHNPKGRSVARGFQLIDELALDQPPDDELVAAAMRGMVGVLRRRGDAHSDYLDPIRAEPLRDEMRQQFGGVGVMIKIVETGPGGLLVAEPPEPGGPAHVAGVQDGDRIVEIQGRSTQGITLAEALDQLRGKPGDPVELLIARLPKSDSAAQAAANLPAAYQELLITITRQVIRLPAFKGDRRRAEGAWEFRLAQRPEIAHVRFAIFGNRTVEELRDLLDRLTQAGVKQVVLDLRDNAGGALDAAIGVADMLLPAEAPIVSTRGRDGEVLDTYKSSSSENFPELDLVVLIDRDTASAAEIVAAALADNGRAILVGERSFGKATVQQLLPLSSGQGLLKLTTLSYWRPSGANIHRHVDAPESDPWGVWPDPAGRVELTDEQLASFREWRRRRDLLPIDDDALPEDGTPPEASPLTADAALARAVELLQKAE</sequence>
<dbReference type="Gene3D" id="3.90.226.10">
    <property type="entry name" value="2-enoyl-CoA Hydratase, Chain A, domain 1"/>
    <property type="match status" value="1"/>
</dbReference>
<dbReference type="GO" id="GO:0007165">
    <property type="term" value="P:signal transduction"/>
    <property type="evidence" value="ECO:0007669"/>
    <property type="project" value="TreeGrafter"/>
</dbReference>
<dbReference type="AlphaFoldDB" id="A0A5C5W8H7"/>
<dbReference type="InterPro" id="IPR041489">
    <property type="entry name" value="PDZ_6"/>
</dbReference>
<evidence type="ECO:0000313" key="7">
    <source>
        <dbReference type="EMBL" id="TWT46904.1"/>
    </source>
</evidence>
<dbReference type="Gene3D" id="2.30.42.10">
    <property type="match status" value="1"/>
</dbReference>
<dbReference type="NCBIfam" id="TIGR00225">
    <property type="entry name" value="prc"/>
    <property type="match status" value="1"/>
</dbReference>
<dbReference type="SUPFAM" id="SSF52096">
    <property type="entry name" value="ClpP/crotonase"/>
    <property type="match status" value="1"/>
</dbReference>
<dbReference type="InterPro" id="IPR004447">
    <property type="entry name" value="Peptidase_S41A"/>
</dbReference>
<dbReference type="GO" id="GO:0008236">
    <property type="term" value="F:serine-type peptidase activity"/>
    <property type="evidence" value="ECO:0007669"/>
    <property type="project" value="UniProtKB-KW"/>
</dbReference>
<dbReference type="SMART" id="SM00245">
    <property type="entry name" value="TSPc"/>
    <property type="match status" value="1"/>
</dbReference>
<proteinExistence type="inferred from homology"/>
<dbReference type="InterPro" id="IPR005151">
    <property type="entry name" value="Tail-specific_protease"/>
</dbReference>
<evidence type="ECO:0000313" key="8">
    <source>
        <dbReference type="Proteomes" id="UP000318995"/>
    </source>
</evidence>
<dbReference type="OrthoDB" id="9812068at2"/>
<keyword evidence="3 5" id="KW-0378">Hydrolase</keyword>
<dbReference type="InterPro" id="IPR001478">
    <property type="entry name" value="PDZ"/>
</dbReference>
<gene>
    <name evidence="7" type="ORF">Pla111_20060</name>
</gene>
<dbReference type="Pfam" id="PF03572">
    <property type="entry name" value="Peptidase_S41"/>
    <property type="match status" value="1"/>
</dbReference>
<feature type="domain" description="PDZ" evidence="6">
    <location>
        <begin position="116"/>
        <end position="152"/>
    </location>
</feature>
<dbReference type="GO" id="GO:0006508">
    <property type="term" value="P:proteolysis"/>
    <property type="evidence" value="ECO:0007669"/>
    <property type="project" value="UniProtKB-KW"/>
</dbReference>
<reference evidence="7 8" key="1">
    <citation type="submission" date="2019-02" db="EMBL/GenBank/DDBJ databases">
        <title>Deep-cultivation of Planctomycetes and their phenomic and genomic characterization uncovers novel biology.</title>
        <authorList>
            <person name="Wiegand S."/>
            <person name="Jogler M."/>
            <person name="Boedeker C."/>
            <person name="Pinto D."/>
            <person name="Vollmers J."/>
            <person name="Rivas-Marin E."/>
            <person name="Kohn T."/>
            <person name="Peeters S.H."/>
            <person name="Heuer A."/>
            <person name="Rast P."/>
            <person name="Oberbeckmann S."/>
            <person name="Bunk B."/>
            <person name="Jeske O."/>
            <person name="Meyerdierks A."/>
            <person name="Storesund J.E."/>
            <person name="Kallscheuer N."/>
            <person name="Luecker S."/>
            <person name="Lage O.M."/>
            <person name="Pohl T."/>
            <person name="Merkel B.J."/>
            <person name="Hornburger P."/>
            <person name="Mueller R.-W."/>
            <person name="Bruemmer F."/>
            <person name="Labrenz M."/>
            <person name="Spormann A.M."/>
            <person name="Op Den Camp H."/>
            <person name="Overmann J."/>
            <person name="Amann R."/>
            <person name="Jetten M.S.M."/>
            <person name="Mascher T."/>
            <person name="Medema M.H."/>
            <person name="Devos D.P."/>
            <person name="Kaster A.-K."/>
            <person name="Ovreas L."/>
            <person name="Rohde M."/>
            <person name="Galperin M.Y."/>
            <person name="Jogler C."/>
        </authorList>
    </citation>
    <scope>NUCLEOTIDE SEQUENCE [LARGE SCALE GENOMIC DNA]</scope>
    <source>
        <strain evidence="7 8">Pla111</strain>
    </source>
</reference>
<evidence type="ECO:0000256" key="2">
    <source>
        <dbReference type="ARBA" id="ARBA00022670"/>
    </source>
</evidence>
<comment type="caution">
    <text evidence="7">The sequence shown here is derived from an EMBL/GenBank/DDBJ whole genome shotgun (WGS) entry which is preliminary data.</text>
</comment>
<dbReference type="SUPFAM" id="SSF50156">
    <property type="entry name" value="PDZ domain-like"/>
    <property type="match status" value="1"/>
</dbReference>
<name>A0A5C5W8H7_9BACT</name>
<keyword evidence="8" id="KW-1185">Reference proteome</keyword>
<evidence type="ECO:0000256" key="3">
    <source>
        <dbReference type="ARBA" id="ARBA00022801"/>
    </source>
</evidence>
<keyword evidence="2 5" id="KW-0645">Protease</keyword>
<dbReference type="EMBL" id="SJPH01000003">
    <property type="protein sequence ID" value="TWT46904.1"/>
    <property type="molecule type" value="Genomic_DNA"/>
</dbReference>
<comment type="similarity">
    <text evidence="1 5">Belongs to the peptidase S41A family.</text>
</comment>
<dbReference type="Gene3D" id="3.30.750.44">
    <property type="match status" value="1"/>
</dbReference>
<dbReference type="InterPro" id="IPR036034">
    <property type="entry name" value="PDZ_sf"/>
</dbReference>
<evidence type="ECO:0000259" key="6">
    <source>
        <dbReference type="PROSITE" id="PS50106"/>
    </source>
</evidence>
<evidence type="ECO:0000256" key="5">
    <source>
        <dbReference type="RuleBase" id="RU004404"/>
    </source>
</evidence>
<dbReference type="EC" id="3.4.21.-" evidence="7"/>
<dbReference type="SMART" id="SM00228">
    <property type="entry name" value="PDZ"/>
    <property type="match status" value="1"/>
</dbReference>
<dbReference type="Proteomes" id="UP000318995">
    <property type="component" value="Unassembled WGS sequence"/>
</dbReference>